<feature type="domain" description="Peptidase M43 pregnancy-associated plasma-A" evidence="9">
    <location>
        <begin position="56"/>
        <end position="205"/>
    </location>
</feature>
<dbReference type="CDD" id="cd04275">
    <property type="entry name" value="ZnMc_pappalysin_like"/>
    <property type="match status" value="1"/>
</dbReference>
<dbReference type="GO" id="GO:0008237">
    <property type="term" value="F:metallopeptidase activity"/>
    <property type="evidence" value="ECO:0007669"/>
    <property type="project" value="UniProtKB-KW"/>
</dbReference>
<organism evidence="10 11">
    <name type="scientific">Rhodococcus rhodochrous J45</name>
    <dbReference type="NCBI Taxonomy" id="935266"/>
    <lineage>
        <taxon>Bacteria</taxon>
        <taxon>Bacillati</taxon>
        <taxon>Actinomycetota</taxon>
        <taxon>Actinomycetes</taxon>
        <taxon>Mycobacteriales</taxon>
        <taxon>Nocardiaceae</taxon>
        <taxon>Rhodococcus</taxon>
    </lineage>
</organism>
<evidence type="ECO:0000256" key="6">
    <source>
        <dbReference type="ARBA" id="ARBA00022833"/>
    </source>
</evidence>
<keyword evidence="8" id="KW-1015">Disulfide bond</keyword>
<dbReference type="InterPro" id="IPR024079">
    <property type="entry name" value="MetalloPept_cat_dom_sf"/>
</dbReference>
<dbReference type="PANTHER" id="PTHR47466">
    <property type="match status" value="1"/>
</dbReference>
<evidence type="ECO:0000256" key="4">
    <source>
        <dbReference type="ARBA" id="ARBA00022729"/>
    </source>
</evidence>
<dbReference type="Proteomes" id="UP000317573">
    <property type="component" value="Unassembled WGS sequence"/>
</dbReference>
<dbReference type="Pfam" id="PF05572">
    <property type="entry name" value="Peptidase_M43"/>
    <property type="match status" value="1"/>
</dbReference>
<gene>
    <name evidence="10" type="ORF">L618_000300000870</name>
</gene>
<comment type="similarity">
    <text evidence="1">Belongs to the peptidase M43B family.</text>
</comment>
<dbReference type="GO" id="GO:0006508">
    <property type="term" value="P:proteolysis"/>
    <property type="evidence" value="ECO:0007669"/>
    <property type="project" value="UniProtKB-KW"/>
</dbReference>
<reference evidence="10 11" key="1">
    <citation type="submission" date="2019-07" db="EMBL/GenBank/DDBJ databases">
        <title>Genome sequencing of lignin-degrading bacterial isolates.</title>
        <authorList>
            <person name="Gladden J."/>
        </authorList>
    </citation>
    <scope>NUCLEOTIDE SEQUENCE [LARGE SCALE GENOMIC DNA]</scope>
    <source>
        <strain evidence="10 11">J45</strain>
    </source>
</reference>
<keyword evidence="5" id="KW-0378">Hydrolase</keyword>
<evidence type="ECO:0000256" key="8">
    <source>
        <dbReference type="ARBA" id="ARBA00023157"/>
    </source>
</evidence>
<evidence type="ECO:0000256" key="7">
    <source>
        <dbReference type="ARBA" id="ARBA00023049"/>
    </source>
</evidence>
<proteinExistence type="inferred from homology"/>
<evidence type="ECO:0000256" key="3">
    <source>
        <dbReference type="ARBA" id="ARBA00022723"/>
    </source>
</evidence>
<keyword evidence="3" id="KW-0479">Metal-binding</keyword>
<evidence type="ECO:0000256" key="2">
    <source>
        <dbReference type="ARBA" id="ARBA00022670"/>
    </source>
</evidence>
<dbReference type="RefSeq" id="WP_016691391.1">
    <property type="nucleotide sequence ID" value="NZ_VLJT01000028.1"/>
</dbReference>
<dbReference type="PANTHER" id="PTHR47466:SF1">
    <property type="entry name" value="METALLOPROTEASE MEP1 (AFU_ORTHOLOGUE AFUA_1G07730)-RELATED"/>
    <property type="match status" value="1"/>
</dbReference>
<keyword evidence="6" id="KW-0862">Zinc</keyword>
<keyword evidence="2" id="KW-0645">Protease</keyword>
<name>A0A562E140_RHORH</name>
<keyword evidence="4" id="KW-0732">Signal</keyword>
<evidence type="ECO:0000313" key="11">
    <source>
        <dbReference type="Proteomes" id="UP000317573"/>
    </source>
</evidence>
<protein>
    <submittedName>
        <fullName evidence="10">Pregnancy-associated plasma protein-A</fullName>
    </submittedName>
</protein>
<dbReference type="EMBL" id="VLJT01000028">
    <property type="protein sequence ID" value="TWH15513.1"/>
    <property type="molecule type" value="Genomic_DNA"/>
</dbReference>
<evidence type="ECO:0000256" key="1">
    <source>
        <dbReference type="ARBA" id="ARBA00008721"/>
    </source>
</evidence>
<keyword evidence="7" id="KW-0482">Metalloprotease</keyword>
<evidence type="ECO:0000259" key="9">
    <source>
        <dbReference type="Pfam" id="PF05572"/>
    </source>
</evidence>
<comment type="caution">
    <text evidence="10">The sequence shown here is derived from an EMBL/GenBank/DDBJ whole genome shotgun (WGS) entry which is preliminary data.</text>
</comment>
<evidence type="ECO:0000313" key="10">
    <source>
        <dbReference type="EMBL" id="TWH15513.1"/>
    </source>
</evidence>
<sequence>MPEVWKDLVADIQVEFRLATVDPDGAPTDGITRTPTTREYFTADEDDIKSSDTGGADPWPSDDYLNIWLCDDLRDSIGRQILGYAQFPGGPAATDGVVIAHSCFGTTGTARPPFHLGRTATHEIGHWLSLRHIWGDDGDGCSGTDFVDDTPNQAGHNFGKPRYPRVTCNNGPHGDMFMNYMDYTDDEAMFMFTAGQALRMRACLEGPRASFLLGALEPARTESLALGPSGNGETRTDTSALASLDGEVDELRRQIAAIRSLLDRIGGILDRAG</sequence>
<dbReference type="InterPro" id="IPR008754">
    <property type="entry name" value="Peptidase_M43"/>
</dbReference>
<evidence type="ECO:0000256" key="5">
    <source>
        <dbReference type="ARBA" id="ARBA00022801"/>
    </source>
</evidence>
<dbReference type="GO" id="GO:0046872">
    <property type="term" value="F:metal ion binding"/>
    <property type="evidence" value="ECO:0007669"/>
    <property type="project" value="UniProtKB-KW"/>
</dbReference>
<accession>A0A562E140</accession>
<dbReference type="AlphaFoldDB" id="A0A562E140"/>
<dbReference type="SUPFAM" id="SSF55486">
    <property type="entry name" value="Metalloproteases ('zincins'), catalytic domain"/>
    <property type="match status" value="1"/>
</dbReference>
<dbReference type="Gene3D" id="3.40.390.10">
    <property type="entry name" value="Collagenase (Catalytic Domain)"/>
    <property type="match status" value="1"/>
</dbReference>